<organism evidence="2 3">
    <name type="scientific">Eumeta variegata</name>
    <name type="common">Bagworm moth</name>
    <name type="synonym">Eumeta japonica</name>
    <dbReference type="NCBI Taxonomy" id="151549"/>
    <lineage>
        <taxon>Eukaryota</taxon>
        <taxon>Metazoa</taxon>
        <taxon>Ecdysozoa</taxon>
        <taxon>Arthropoda</taxon>
        <taxon>Hexapoda</taxon>
        <taxon>Insecta</taxon>
        <taxon>Pterygota</taxon>
        <taxon>Neoptera</taxon>
        <taxon>Endopterygota</taxon>
        <taxon>Lepidoptera</taxon>
        <taxon>Glossata</taxon>
        <taxon>Ditrysia</taxon>
        <taxon>Tineoidea</taxon>
        <taxon>Psychidae</taxon>
        <taxon>Oiketicinae</taxon>
        <taxon>Eumeta</taxon>
    </lineage>
</organism>
<protein>
    <submittedName>
        <fullName evidence="2">Uncharacterized protein</fullName>
    </submittedName>
</protein>
<feature type="compositionally biased region" description="Basic and acidic residues" evidence="1">
    <location>
        <begin position="69"/>
        <end position="87"/>
    </location>
</feature>
<proteinExistence type="predicted"/>
<evidence type="ECO:0000313" key="2">
    <source>
        <dbReference type="EMBL" id="GBP40107.1"/>
    </source>
</evidence>
<comment type="caution">
    <text evidence="2">The sequence shown here is derived from an EMBL/GenBank/DDBJ whole genome shotgun (WGS) entry which is preliminary data.</text>
</comment>
<evidence type="ECO:0000313" key="3">
    <source>
        <dbReference type="Proteomes" id="UP000299102"/>
    </source>
</evidence>
<name>A0A4C1VP10_EUMVA</name>
<dbReference type="EMBL" id="BGZK01000376">
    <property type="protein sequence ID" value="GBP40107.1"/>
    <property type="molecule type" value="Genomic_DNA"/>
</dbReference>
<evidence type="ECO:0000256" key="1">
    <source>
        <dbReference type="SAM" id="MobiDB-lite"/>
    </source>
</evidence>
<keyword evidence="3" id="KW-1185">Reference proteome</keyword>
<dbReference type="AlphaFoldDB" id="A0A4C1VP10"/>
<feature type="region of interest" description="Disordered" evidence="1">
    <location>
        <begin position="1"/>
        <end position="87"/>
    </location>
</feature>
<sequence length="87" mass="9500">MDFRELTPHTIEYLPGGQSLGGGGIICHRDRNEHFKSTEEHAIHQSTGGHRRPDTHNPCGGTSAPPALERNRISDEEGSKLMKGEVG</sequence>
<gene>
    <name evidence="2" type="ORF">EVAR_33683_1</name>
</gene>
<reference evidence="2 3" key="1">
    <citation type="journal article" date="2019" name="Commun. Biol.">
        <title>The bagworm genome reveals a unique fibroin gene that provides high tensile strength.</title>
        <authorList>
            <person name="Kono N."/>
            <person name="Nakamura H."/>
            <person name="Ohtoshi R."/>
            <person name="Tomita M."/>
            <person name="Numata K."/>
            <person name="Arakawa K."/>
        </authorList>
    </citation>
    <scope>NUCLEOTIDE SEQUENCE [LARGE SCALE GENOMIC DNA]</scope>
</reference>
<dbReference type="Proteomes" id="UP000299102">
    <property type="component" value="Unassembled WGS sequence"/>
</dbReference>
<accession>A0A4C1VP10</accession>
<feature type="compositionally biased region" description="Basic and acidic residues" evidence="1">
    <location>
        <begin position="27"/>
        <end position="43"/>
    </location>
</feature>